<feature type="region of interest" description="Disordered" evidence="1">
    <location>
        <begin position="1"/>
        <end position="33"/>
    </location>
</feature>
<dbReference type="Proteomes" id="UP000276776">
    <property type="component" value="Unassembled WGS sequence"/>
</dbReference>
<organism evidence="4">
    <name type="scientific">Thelazia callipaeda</name>
    <name type="common">Oriental eyeworm</name>
    <name type="synonym">Parasitic nematode</name>
    <dbReference type="NCBI Taxonomy" id="103827"/>
    <lineage>
        <taxon>Eukaryota</taxon>
        <taxon>Metazoa</taxon>
        <taxon>Ecdysozoa</taxon>
        <taxon>Nematoda</taxon>
        <taxon>Chromadorea</taxon>
        <taxon>Rhabditida</taxon>
        <taxon>Spirurina</taxon>
        <taxon>Spiruromorpha</taxon>
        <taxon>Thelazioidea</taxon>
        <taxon>Thelaziidae</taxon>
        <taxon>Thelazia</taxon>
    </lineage>
</organism>
<name>A0A0N5DBK6_THECL</name>
<dbReference type="WBParaSite" id="TCLT_0001056801-mRNA-1">
    <property type="protein sequence ID" value="TCLT_0001056801-mRNA-1"/>
    <property type="gene ID" value="TCLT_0001056801"/>
</dbReference>
<gene>
    <name evidence="2" type="ORF">TCLT_LOCUS10557</name>
</gene>
<evidence type="ECO:0000313" key="3">
    <source>
        <dbReference type="Proteomes" id="UP000276776"/>
    </source>
</evidence>
<protein>
    <submittedName>
        <fullName evidence="2 4">Uncharacterized protein</fullName>
    </submittedName>
</protein>
<dbReference type="OrthoDB" id="5868477at2759"/>
<dbReference type="AlphaFoldDB" id="A0A0N5DBK6"/>
<dbReference type="OMA" id="HISCNST"/>
<reference evidence="2 3" key="2">
    <citation type="submission" date="2018-11" db="EMBL/GenBank/DDBJ databases">
        <authorList>
            <consortium name="Pathogen Informatics"/>
        </authorList>
    </citation>
    <scope>NUCLEOTIDE SEQUENCE [LARGE SCALE GENOMIC DNA]</scope>
</reference>
<dbReference type="STRING" id="103827.A0A0N5DBK6"/>
<evidence type="ECO:0000313" key="2">
    <source>
        <dbReference type="EMBL" id="VDN08259.1"/>
    </source>
</evidence>
<evidence type="ECO:0000256" key="1">
    <source>
        <dbReference type="SAM" id="MobiDB-lite"/>
    </source>
</evidence>
<proteinExistence type="predicted"/>
<accession>A0A0N5DBK6</accession>
<keyword evidence="3" id="KW-1185">Reference proteome</keyword>
<reference evidence="4" key="1">
    <citation type="submission" date="2017-02" db="UniProtKB">
        <authorList>
            <consortium name="WormBaseParasite"/>
        </authorList>
    </citation>
    <scope>IDENTIFICATION</scope>
</reference>
<dbReference type="EMBL" id="UYYF01005173">
    <property type="protein sequence ID" value="VDN08259.1"/>
    <property type="molecule type" value="Genomic_DNA"/>
</dbReference>
<sequence length="236" mass="24965">MVSCNNSSNCHHQSQQPSPPPQQQQNGSSIYGIVNGSGCSTSGNYTVTLDDNLPSVGVSDNTSIPDTVSNPTFDCSHHTPVIVARSASSSSTLSSLLATTTIRDARTGIHIQHQYHSSSGKSLIRRGAIYGGSTITALPPHISCNSTTTGYHHSSNVTATPVVQSSSTSSFVCPSNFLQPYYSLSPSLSEFNVLQMCCQPLFTEIASQGTDISPSAESLYGFASRLHPITQTGKYT</sequence>
<feature type="compositionally biased region" description="Low complexity" evidence="1">
    <location>
        <begin position="1"/>
        <end position="16"/>
    </location>
</feature>
<evidence type="ECO:0000313" key="4">
    <source>
        <dbReference type="WBParaSite" id="TCLT_0001056801-mRNA-1"/>
    </source>
</evidence>